<evidence type="ECO:0000256" key="1">
    <source>
        <dbReference type="SAM" id="MobiDB-lite"/>
    </source>
</evidence>
<dbReference type="InterPro" id="IPR037682">
    <property type="entry name" value="TonB_C"/>
</dbReference>
<protein>
    <recommendedName>
        <fullName evidence="3">TonB C-terminal domain-containing protein</fullName>
    </recommendedName>
</protein>
<dbReference type="Proteomes" id="UP001157133">
    <property type="component" value="Unassembled WGS sequence"/>
</dbReference>
<evidence type="ECO:0000256" key="2">
    <source>
        <dbReference type="SAM" id="Phobius"/>
    </source>
</evidence>
<keyword evidence="2" id="KW-0472">Membrane</keyword>
<gene>
    <name evidence="4" type="ORF">theurythT_16300</name>
</gene>
<organism evidence="4 5">
    <name type="scientific">Thalassotalea eurytherma</name>
    <dbReference type="NCBI Taxonomy" id="1144278"/>
    <lineage>
        <taxon>Bacteria</taxon>
        <taxon>Pseudomonadati</taxon>
        <taxon>Pseudomonadota</taxon>
        <taxon>Gammaproteobacteria</taxon>
        <taxon>Alteromonadales</taxon>
        <taxon>Colwelliaceae</taxon>
        <taxon>Thalassotalea</taxon>
    </lineage>
</organism>
<proteinExistence type="predicted"/>
<reference evidence="4 5" key="1">
    <citation type="submission" date="2023-03" db="EMBL/GenBank/DDBJ databases">
        <title>Draft genome sequence of Thalassotalea eurytherma JCM 18482T.</title>
        <authorList>
            <person name="Sawabe T."/>
        </authorList>
    </citation>
    <scope>NUCLEOTIDE SEQUENCE [LARGE SCALE GENOMIC DNA]</scope>
    <source>
        <strain evidence="4 5">JCM 18482</strain>
    </source>
</reference>
<keyword evidence="2" id="KW-0812">Transmembrane</keyword>
<evidence type="ECO:0000313" key="5">
    <source>
        <dbReference type="Proteomes" id="UP001157133"/>
    </source>
</evidence>
<name>A0ABQ6H1V8_9GAMM</name>
<feature type="transmembrane region" description="Helical" evidence="2">
    <location>
        <begin position="43"/>
        <end position="64"/>
    </location>
</feature>
<dbReference type="SUPFAM" id="SSF74653">
    <property type="entry name" value="TolA/TonB C-terminal domain"/>
    <property type="match status" value="1"/>
</dbReference>
<feature type="domain" description="TonB C-terminal" evidence="3">
    <location>
        <begin position="144"/>
        <end position="232"/>
    </location>
</feature>
<dbReference type="EMBL" id="BSSU01000007">
    <property type="protein sequence ID" value="GLX82178.1"/>
    <property type="molecule type" value="Genomic_DNA"/>
</dbReference>
<dbReference type="PROSITE" id="PS52015">
    <property type="entry name" value="TONB_CTD"/>
    <property type="match status" value="1"/>
</dbReference>
<dbReference type="Gene3D" id="3.30.2420.10">
    <property type="entry name" value="TonB"/>
    <property type="match status" value="1"/>
</dbReference>
<keyword evidence="5" id="KW-1185">Reference proteome</keyword>
<comment type="caution">
    <text evidence="4">The sequence shown here is derived from an EMBL/GenBank/DDBJ whole genome shotgun (WGS) entry which is preliminary data.</text>
</comment>
<evidence type="ECO:0000313" key="4">
    <source>
        <dbReference type="EMBL" id="GLX82178.1"/>
    </source>
</evidence>
<evidence type="ECO:0000259" key="3">
    <source>
        <dbReference type="PROSITE" id="PS52015"/>
    </source>
</evidence>
<keyword evidence="2" id="KW-1133">Transmembrane helix</keyword>
<accession>A0ABQ6H1V8</accession>
<sequence>MSNKDFEQDLAQLYQQRKANLDAPNIDLDSNPTAVRKPAIKSAFLVIGGGLFSAATFAVMTYLIKQPAEPLPIAPTSTPAVVEIKINKARQDSAGVQAQEPLPEPPIVKARPTSTLSKPTEDHHVLAEDVSVINVPNLNISIPKLQHQQYRIEPVYKVLPDIKKLDVENSMVKLRYDIDESGRVINIDKLDSTADRQVLRVTKRALSQWRYPAPSLPQQGLVIVFEFSQNQS</sequence>
<feature type="region of interest" description="Disordered" evidence="1">
    <location>
        <begin position="92"/>
        <end position="120"/>
    </location>
</feature>